<feature type="region of interest" description="Disordered" evidence="1">
    <location>
        <begin position="1"/>
        <end position="22"/>
    </location>
</feature>
<proteinExistence type="predicted"/>
<keyword evidence="3" id="KW-1185">Reference proteome</keyword>
<evidence type="ECO:0000313" key="3">
    <source>
        <dbReference type="Proteomes" id="UP000002630"/>
    </source>
</evidence>
<name>D7G3A7_ECTSI</name>
<gene>
    <name evidence="2" type="ORF">Esi_0501_0001</name>
</gene>
<evidence type="ECO:0000256" key="1">
    <source>
        <dbReference type="SAM" id="MobiDB-lite"/>
    </source>
</evidence>
<evidence type="ECO:0000313" key="2">
    <source>
        <dbReference type="EMBL" id="CBJ33501.1"/>
    </source>
</evidence>
<sequence>MCVNAGDNEHRKHQGEKRGMESGETVLLHLHGRTSTSRHQRRWYRWGREWTHTRGLRLRDSVDTKVSARGGPSARSSRQERSALLAQQAGAVNEVAKTVSGFLERMDGGVGQGCVVPVKADLSVEGKGAGGSCSRRASLACGNLRSAWILEGGADHPSLFAPPSSRLFLPWRGPRTAPIP</sequence>
<protein>
    <submittedName>
        <fullName evidence="2">Uncharacterized protein</fullName>
    </submittedName>
</protein>
<accession>D7G3A7</accession>
<reference evidence="2 3" key="1">
    <citation type="journal article" date="2010" name="Nature">
        <title>The Ectocarpus genome and the independent evolution of multicellularity in brown algae.</title>
        <authorList>
            <person name="Cock J.M."/>
            <person name="Sterck L."/>
            <person name="Rouze P."/>
            <person name="Scornet D."/>
            <person name="Allen A.E."/>
            <person name="Amoutzias G."/>
            <person name="Anthouard V."/>
            <person name="Artiguenave F."/>
            <person name="Aury J.M."/>
            <person name="Badger J.H."/>
            <person name="Beszteri B."/>
            <person name="Billiau K."/>
            <person name="Bonnet E."/>
            <person name="Bothwell J.H."/>
            <person name="Bowler C."/>
            <person name="Boyen C."/>
            <person name="Brownlee C."/>
            <person name="Carrano C.J."/>
            <person name="Charrier B."/>
            <person name="Cho G.Y."/>
            <person name="Coelho S.M."/>
            <person name="Collen J."/>
            <person name="Corre E."/>
            <person name="Da Silva C."/>
            <person name="Delage L."/>
            <person name="Delaroque N."/>
            <person name="Dittami S.M."/>
            <person name="Doulbeau S."/>
            <person name="Elias M."/>
            <person name="Farnham G."/>
            <person name="Gachon C.M."/>
            <person name="Gschloessl B."/>
            <person name="Heesch S."/>
            <person name="Jabbari K."/>
            <person name="Jubin C."/>
            <person name="Kawai H."/>
            <person name="Kimura K."/>
            <person name="Kloareg B."/>
            <person name="Kupper F.C."/>
            <person name="Lang D."/>
            <person name="Le Bail A."/>
            <person name="Leblanc C."/>
            <person name="Lerouge P."/>
            <person name="Lohr M."/>
            <person name="Lopez P.J."/>
            <person name="Martens C."/>
            <person name="Maumus F."/>
            <person name="Michel G."/>
            <person name="Miranda-Saavedra D."/>
            <person name="Morales J."/>
            <person name="Moreau H."/>
            <person name="Motomura T."/>
            <person name="Nagasato C."/>
            <person name="Napoli C.A."/>
            <person name="Nelson D.R."/>
            <person name="Nyvall-Collen P."/>
            <person name="Peters A.F."/>
            <person name="Pommier C."/>
            <person name="Potin P."/>
            <person name="Poulain J."/>
            <person name="Quesneville H."/>
            <person name="Read B."/>
            <person name="Rensing S.A."/>
            <person name="Ritter A."/>
            <person name="Rousvoal S."/>
            <person name="Samanta M."/>
            <person name="Samson G."/>
            <person name="Schroeder D.C."/>
            <person name="Segurens B."/>
            <person name="Strittmatter M."/>
            <person name="Tonon T."/>
            <person name="Tregear J.W."/>
            <person name="Valentin K."/>
            <person name="von Dassow P."/>
            <person name="Yamagishi T."/>
            <person name="Van de Peer Y."/>
            <person name="Wincker P."/>
        </authorList>
    </citation>
    <scope>NUCLEOTIDE SEQUENCE [LARGE SCALE GENOMIC DNA]</scope>
    <source>
        <strain evidence="3">Ec32 / CCAP1310/4</strain>
    </source>
</reference>
<dbReference type="EMBL" id="FN648710">
    <property type="protein sequence ID" value="CBJ33501.1"/>
    <property type="molecule type" value="Genomic_DNA"/>
</dbReference>
<dbReference type="InParanoid" id="D7G3A7"/>
<organism evidence="2 3">
    <name type="scientific">Ectocarpus siliculosus</name>
    <name type="common">Brown alga</name>
    <name type="synonym">Conferva siliculosa</name>
    <dbReference type="NCBI Taxonomy" id="2880"/>
    <lineage>
        <taxon>Eukaryota</taxon>
        <taxon>Sar</taxon>
        <taxon>Stramenopiles</taxon>
        <taxon>Ochrophyta</taxon>
        <taxon>PX clade</taxon>
        <taxon>Phaeophyceae</taxon>
        <taxon>Ectocarpales</taxon>
        <taxon>Ectocarpaceae</taxon>
        <taxon>Ectocarpus</taxon>
    </lineage>
</organism>
<dbReference type="Proteomes" id="UP000002630">
    <property type="component" value="Linkage Group LG05"/>
</dbReference>
<dbReference type="AlphaFoldDB" id="D7G3A7"/>
<dbReference type="EMBL" id="FN649730">
    <property type="protein sequence ID" value="CBJ33501.1"/>
    <property type="molecule type" value="Genomic_DNA"/>
</dbReference>